<dbReference type="EnsemblMetazoa" id="PPA17282.1">
    <property type="protein sequence ID" value="PPA17282.1"/>
    <property type="gene ID" value="WBGene00106836"/>
</dbReference>
<accession>A0A8R1YGX9</accession>
<dbReference type="Gene3D" id="2.120.10.80">
    <property type="entry name" value="Kelch-type beta propeller"/>
    <property type="match status" value="1"/>
</dbReference>
<name>A0A2A6CBL3_PRIPA</name>
<sequence>MKTASFLCMEEIVDECYKFMRERIEYEDALPLLFFSRSIDYNKNDEYLMKFIASNFVLISHTPEFLDLTFGDILNFVQRDFLNIDDEKQVFNAVDRWITNQQENKDKWNKYGKTDIGMWLLYHMRCPCLSPSFITETVLKKKWITDSPRCMDVINIGIHKLSEMWKNKLMFRELAKIHLSLSRILRLETVMSAISLSSRSIAPVEFTELWMVKCWTKLSNMLRCRDNSAASCTLNGKLYDDHSWDGECYDPATNEWTRISSMIKPSCNSEAAALNGSIYLVGGKERGTPTANLQRYTPATNKWIGRMQ</sequence>
<evidence type="ECO:0000313" key="3">
    <source>
        <dbReference type="EnsemblMetazoa" id="PPA17282.1"/>
    </source>
</evidence>
<dbReference type="Gene3D" id="1.25.40.420">
    <property type="match status" value="1"/>
</dbReference>
<gene>
    <name evidence="3" type="primary">WBGene00106836</name>
</gene>
<evidence type="ECO:0000256" key="1">
    <source>
        <dbReference type="ARBA" id="ARBA00022441"/>
    </source>
</evidence>
<dbReference type="GO" id="GO:0043161">
    <property type="term" value="P:proteasome-mediated ubiquitin-dependent protein catabolic process"/>
    <property type="evidence" value="ECO:0000318"/>
    <property type="project" value="GO_Central"/>
</dbReference>
<protein>
    <submittedName>
        <fullName evidence="3">BTB And C-terminal Kelch domain containing protein</fullName>
    </submittedName>
</protein>
<dbReference type="GO" id="GO:1990756">
    <property type="term" value="F:ubiquitin-like ligase-substrate adaptor activity"/>
    <property type="evidence" value="ECO:0000318"/>
    <property type="project" value="GO_Central"/>
</dbReference>
<accession>A0A2A6CBL3</accession>
<dbReference type="InterPro" id="IPR011705">
    <property type="entry name" value="BACK"/>
</dbReference>
<dbReference type="PANTHER" id="PTHR24412">
    <property type="entry name" value="KELCH PROTEIN"/>
    <property type="match status" value="1"/>
</dbReference>
<dbReference type="InterPro" id="IPR006652">
    <property type="entry name" value="Kelch_1"/>
</dbReference>
<dbReference type="PANTHER" id="PTHR24412:SF497">
    <property type="entry name" value="KELCH-LIKE PROTEIN 18"/>
    <property type="match status" value="1"/>
</dbReference>
<dbReference type="Proteomes" id="UP000005239">
    <property type="component" value="Unassembled WGS sequence"/>
</dbReference>
<organism evidence="3 4">
    <name type="scientific">Pristionchus pacificus</name>
    <name type="common">Parasitic nematode worm</name>
    <dbReference type="NCBI Taxonomy" id="54126"/>
    <lineage>
        <taxon>Eukaryota</taxon>
        <taxon>Metazoa</taxon>
        <taxon>Ecdysozoa</taxon>
        <taxon>Nematoda</taxon>
        <taxon>Chromadorea</taxon>
        <taxon>Rhabditida</taxon>
        <taxon>Rhabditina</taxon>
        <taxon>Diplogasteromorpha</taxon>
        <taxon>Diplogasteroidea</taxon>
        <taxon>Neodiplogasteridae</taxon>
        <taxon>Pristionchus</taxon>
    </lineage>
</organism>
<keyword evidence="1" id="KW-0880">Kelch repeat</keyword>
<keyword evidence="4" id="KW-1185">Reference proteome</keyword>
<keyword evidence="2" id="KW-0677">Repeat</keyword>
<proteinExistence type="predicted"/>
<dbReference type="GO" id="GO:0031463">
    <property type="term" value="C:Cul3-RING ubiquitin ligase complex"/>
    <property type="evidence" value="ECO:0000318"/>
    <property type="project" value="GO_Central"/>
</dbReference>
<dbReference type="SUPFAM" id="SSF117281">
    <property type="entry name" value="Kelch motif"/>
    <property type="match status" value="1"/>
</dbReference>
<dbReference type="Pfam" id="PF07707">
    <property type="entry name" value="BACK"/>
    <property type="match status" value="1"/>
</dbReference>
<dbReference type="SMART" id="SM00875">
    <property type="entry name" value="BACK"/>
    <property type="match status" value="1"/>
</dbReference>
<evidence type="ECO:0000256" key="2">
    <source>
        <dbReference type="ARBA" id="ARBA00022737"/>
    </source>
</evidence>
<dbReference type="Pfam" id="PF01344">
    <property type="entry name" value="Kelch_1"/>
    <property type="match status" value="1"/>
</dbReference>
<dbReference type="GO" id="GO:0005737">
    <property type="term" value="C:cytoplasm"/>
    <property type="evidence" value="ECO:0000318"/>
    <property type="project" value="GO_Central"/>
</dbReference>
<dbReference type="OrthoDB" id="8953997at2759"/>
<reference evidence="4" key="1">
    <citation type="journal article" date="2008" name="Nat. Genet.">
        <title>The Pristionchus pacificus genome provides a unique perspective on nematode lifestyle and parasitism.</title>
        <authorList>
            <person name="Dieterich C."/>
            <person name="Clifton S.W."/>
            <person name="Schuster L.N."/>
            <person name="Chinwalla A."/>
            <person name="Delehaunty K."/>
            <person name="Dinkelacker I."/>
            <person name="Fulton L."/>
            <person name="Fulton R."/>
            <person name="Godfrey J."/>
            <person name="Minx P."/>
            <person name="Mitreva M."/>
            <person name="Roeseler W."/>
            <person name="Tian H."/>
            <person name="Witte H."/>
            <person name="Yang S.P."/>
            <person name="Wilson R.K."/>
            <person name="Sommer R.J."/>
        </authorList>
    </citation>
    <scope>NUCLEOTIDE SEQUENCE [LARGE SCALE GENOMIC DNA]</scope>
    <source>
        <strain evidence="4">PS312</strain>
    </source>
</reference>
<evidence type="ECO:0000313" key="4">
    <source>
        <dbReference type="Proteomes" id="UP000005239"/>
    </source>
</evidence>
<dbReference type="AlphaFoldDB" id="A0A2A6CBL3"/>
<dbReference type="InterPro" id="IPR015915">
    <property type="entry name" value="Kelch-typ_b-propeller"/>
</dbReference>
<reference evidence="3" key="2">
    <citation type="submission" date="2022-06" db="UniProtKB">
        <authorList>
            <consortium name="EnsemblMetazoa"/>
        </authorList>
    </citation>
    <scope>IDENTIFICATION</scope>
    <source>
        <strain evidence="3">PS312</strain>
    </source>
</reference>